<reference evidence="8" key="1">
    <citation type="submission" date="2021-10" db="EMBL/GenBank/DDBJ databases">
        <title>Anaerobic single-cell dispensing facilitates the cultivation of human gut bacteria.</title>
        <authorList>
            <person name="Afrizal A."/>
        </authorList>
    </citation>
    <scope>NUCLEOTIDE SEQUENCE</scope>
    <source>
        <strain evidence="8">CLA-AA-H215</strain>
    </source>
</reference>
<evidence type="ECO:0000256" key="3">
    <source>
        <dbReference type="ARBA" id="ARBA00022723"/>
    </source>
</evidence>
<dbReference type="SFLD" id="SFLDG01067">
    <property type="entry name" value="SPASM/twitch_domain_containing"/>
    <property type="match status" value="1"/>
</dbReference>
<evidence type="ECO:0000256" key="6">
    <source>
        <dbReference type="ARBA" id="ARBA00023601"/>
    </source>
</evidence>
<dbReference type="NCBIfam" id="NF010321">
    <property type="entry name" value="PRK13758.1"/>
    <property type="match status" value="1"/>
</dbReference>
<dbReference type="Pfam" id="PF04055">
    <property type="entry name" value="Radical_SAM"/>
    <property type="match status" value="1"/>
</dbReference>
<dbReference type="EMBL" id="JAJEQR010000008">
    <property type="protein sequence ID" value="MCC2230157.1"/>
    <property type="molecule type" value="Genomic_DNA"/>
</dbReference>
<dbReference type="SMART" id="SM00729">
    <property type="entry name" value="Elp3"/>
    <property type="match status" value="1"/>
</dbReference>
<dbReference type="AlphaFoldDB" id="A0AAE3E918"/>
<keyword evidence="4" id="KW-0408">Iron</keyword>
<evidence type="ECO:0000256" key="2">
    <source>
        <dbReference type="ARBA" id="ARBA00022691"/>
    </source>
</evidence>
<keyword evidence="5" id="KW-0411">Iron-sulfur</keyword>
<evidence type="ECO:0000313" key="9">
    <source>
        <dbReference type="Proteomes" id="UP001198182"/>
    </source>
</evidence>
<dbReference type="SFLD" id="SFLDF00289">
    <property type="entry name" value="anaerobic_Cys-type_sulfatase-m"/>
    <property type="match status" value="1"/>
</dbReference>
<dbReference type="NCBIfam" id="TIGR03942">
    <property type="entry name" value="sulfatase_rSAM"/>
    <property type="match status" value="1"/>
</dbReference>
<dbReference type="InterPro" id="IPR034485">
    <property type="entry name" value="Anaerobic_Cys-type_sulfatase-m"/>
</dbReference>
<dbReference type="InterPro" id="IPR007197">
    <property type="entry name" value="rSAM"/>
</dbReference>
<dbReference type="RefSeq" id="WP_308452866.1">
    <property type="nucleotide sequence ID" value="NZ_JAJEQR010000008.1"/>
</dbReference>
<evidence type="ECO:0000259" key="7">
    <source>
        <dbReference type="PROSITE" id="PS51918"/>
    </source>
</evidence>
<accession>A0AAE3E918</accession>
<dbReference type="InterPro" id="IPR023885">
    <property type="entry name" value="4Fe4S-binding_SPASM_dom"/>
</dbReference>
<dbReference type="SUPFAM" id="SSF102114">
    <property type="entry name" value="Radical SAM enzymes"/>
    <property type="match status" value="1"/>
</dbReference>
<dbReference type="Pfam" id="PF13186">
    <property type="entry name" value="SPASM"/>
    <property type="match status" value="1"/>
</dbReference>
<keyword evidence="3" id="KW-0479">Metal-binding</keyword>
<dbReference type="SFLD" id="SFLDG01072">
    <property type="entry name" value="dehydrogenase_like"/>
    <property type="match status" value="1"/>
</dbReference>
<comment type="similarity">
    <text evidence="6">Belongs to the radical SAM superfamily. Anaerobic sulfatase-maturating enzyme family.</text>
</comment>
<evidence type="ECO:0000256" key="1">
    <source>
        <dbReference type="ARBA" id="ARBA00001966"/>
    </source>
</evidence>
<keyword evidence="2" id="KW-0949">S-adenosyl-L-methionine</keyword>
<dbReference type="SFLD" id="SFLDS00029">
    <property type="entry name" value="Radical_SAM"/>
    <property type="match status" value="1"/>
</dbReference>
<evidence type="ECO:0000256" key="4">
    <source>
        <dbReference type="ARBA" id="ARBA00023004"/>
    </source>
</evidence>
<dbReference type="InterPro" id="IPR013785">
    <property type="entry name" value="Aldolase_TIM"/>
</dbReference>
<dbReference type="Proteomes" id="UP001198182">
    <property type="component" value="Unassembled WGS sequence"/>
</dbReference>
<feature type="domain" description="Radical SAM core" evidence="7">
    <location>
        <begin position="1"/>
        <end position="238"/>
    </location>
</feature>
<evidence type="ECO:0000313" key="8">
    <source>
        <dbReference type="EMBL" id="MCC2230157.1"/>
    </source>
</evidence>
<name>A0AAE3E918_9FIRM</name>
<dbReference type="InterPro" id="IPR023867">
    <property type="entry name" value="Sulphatase_maturase_rSAM"/>
</dbReference>
<keyword evidence="9" id="KW-1185">Reference proteome</keyword>
<comment type="cofactor">
    <cofactor evidence="1">
        <name>[4Fe-4S] cluster</name>
        <dbReference type="ChEBI" id="CHEBI:49883"/>
    </cofactor>
</comment>
<dbReference type="InterPro" id="IPR006638">
    <property type="entry name" value="Elp3/MiaA/NifB-like_rSAM"/>
</dbReference>
<dbReference type="NCBIfam" id="TIGR04085">
    <property type="entry name" value="rSAM_more_4Fe4S"/>
    <property type="match status" value="1"/>
</dbReference>
<dbReference type="Gene3D" id="3.20.20.70">
    <property type="entry name" value="Aldolase class I"/>
    <property type="match status" value="1"/>
</dbReference>
<dbReference type="GO" id="GO:0016491">
    <property type="term" value="F:oxidoreductase activity"/>
    <property type="evidence" value="ECO:0007669"/>
    <property type="project" value="InterPro"/>
</dbReference>
<dbReference type="GO" id="GO:0046872">
    <property type="term" value="F:metal ion binding"/>
    <property type="evidence" value="ECO:0007669"/>
    <property type="project" value="UniProtKB-KW"/>
</dbReference>
<organism evidence="8 9">
    <name type="scientific">Hominifimenecus microfluidus</name>
    <dbReference type="NCBI Taxonomy" id="2885348"/>
    <lineage>
        <taxon>Bacteria</taxon>
        <taxon>Bacillati</taxon>
        <taxon>Bacillota</taxon>
        <taxon>Clostridia</taxon>
        <taxon>Lachnospirales</taxon>
        <taxon>Lachnospiraceae</taxon>
        <taxon>Hominifimenecus</taxon>
    </lineage>
</organism>
<comment type="caution">
    <text evidence="8">The sequence shown here is derived from an EMBL/GenBank/DDBJ whole genome shotgun (WGS) entry which is preliminary data.</text>
</comment>
<dbReference type="SFLD" id="SFLDG01386">
    <property type="entry name" value="main_SPASM_domain-containing"/>
    <property type="match status" value="1"/>
</dbReference>
<dbReference type="SFLD" id="SFLDG01384">
    <property type="entry name" value="thioether_bond_formation_requi"/>
    <property type="match status" value="1"/>
</dbReference>
<dbReference type="GO" id="GO:0051536">
    <property type="term" value="F:iron-sulfur cluster binding"/>
    <property type="evidence" value="ECO:0007669"/>
    <property type="project" value="UniProtKB-KW"/>
</dbReference>
<dbReference type="CDD" id="cd01335">
    <property type="entry name" value="Radical_SAM"/>
    <property type="match status" value="1"/>
</dbReference>
<protein>
    <submittedName>
        <fullName evidence="8">Anaerobic sulfatase maturase</fullName>
    </submittedName>
</protein>
<evidence type="ECO:0000256" key="5">
    <source>
        <dbReference type="ARBA" id="ARBA00023014"/>
    </source>
</evidence>
<dbReference type="PANTHER" id="PTHR43273:SF3">
    <property type="entry name" value="ANAEROBIC SULFATASE-MATURATING ENZYME HOMOLOG ASLB-RELATED"/>
    <property type="match status" value="1"/>
</dbReference>
<sequence>MKNLSIMIKPASGGCNLRCRYCFYADITEHREVVSYGKMSEETLETLVKKALEESEESCTFVFQGGEPTLAGLDFFRSLAVFQQQYRKKGQTVHNAIQTNGTLLTREWVEFLAKHHFLMGISVDGNRKVHDDLRPDSQGKGTFQRVFQTVEMLKKAGVDYNILTVVTRQSARHIQQIYGQYRKYGWNYMQFIPCLDEYDAERGSSFYSLKPEQYVRFLKDLFDVWYQDIRSGNYVYIRYFENLVGILMGVEPESCGLLGGCHAQLVVEADGSAYPCDFYVTDSYRMGNIRESGLAELLSYDTAKRFEQESYPPHPDCISCRYGYLCRGGCRRDRDYRGTIGRNYYCESLLEFFVYAEPRLREAAAIYRSGVLGRKV</sequence>
<gene>
    <name evidence="8" type="ORF">LKD81_03960</name>
</gene>
<dbReference type="InterPro" id="IPR058240">
    <property type="entry name" value="rSAM_sf"/>
</dbReference>
<dbReference type="PANTHER" id="PTHR43273">
    <property type="entry name" value="ANAEROBIC SULFATASE-MATURATING ENZYME HOMOLOG ASLB-RELATED"/>
    <property type="match status" value="1"/>
</dbReference>
<proteinExistence type="inferred from homology"/>
<dbReference type="PROSITE" id="PS51918">
    <property type="entry name" value="RADICAL_SAM"/>
    <property type="match status" value="1"/>
</dbReference>